<protein>
    <submittedName>
        <fullName evidence="2">Uncharacterized protein</fullName>
    </submittedName>
</protein>
<evidence type="ECO:0000256" key="1">
    <source>
        <dbReference type="SAM" id="MobiDB-lite"/>
    </source>
</evidence>
<sequence>MLEKTYLTEDFSKETLQLRKNLQQQLKVEKERGNDAFIKNNKIIIKGKPEAEKRKRETSGSPSFSNTPPRAAEDENITKGPSKLHKTDAFAYMRARTISLSEKHSPQQKA</sequence>
<feature type="compositionally biased region" description="Polar residues" evidence="1">
    <location>
        <begin position="59"/>
        <end position="68"/>
    </location>
</feature>
<keyword evidence="3" id="KW-1185">Reference proteome</keyword>
<dbReference type="EMBL" id="JACKWZ010000054">
    <property type="protein sequence ID" value="KAF9418534.1"/>
    <property type="molecule type" value="Genomic_DNA"/>
</dbReference>
<comment type="caution">
    <text evidence="2">The sequence shown here is derived from an EMBL/GenBank/DDBJ whole genome shotgun (WGS) entry which is preliminary data.</text>
</comment>
<feature type="compositionally biased region" description="Basic and acidic residues" evidence="1">
    <location>
        <begin position="47"/>
        <end position="58"/>
    </location>
</feature>
<reference evidence="2" key="1">
    <citation type="submission" date="2020-08" db="EMBL/GenBank/DDBJ databases">
        <title>Spodoptera exigua strain:BAW_Kor-Di-RS1 Genome sequencing and assembly.</title>
        <authorList>
            <person name="Kim J."/>
            <person name="Nam H.Y."/>
            <person name="Kwon M."/>
            <person name="Choi J.H."/>
            <person name="Cho S.R."/>
            <person name="Kim G.-H."/>
        </authorList>
    </citation>
    <scope>NUCLEOTIDE SEQUENCE</scope>
    <source>
        <strain evidence="2">BAW_Kor-Di-RS1</strain>
        <tissue evidence="2">Whole-body</tissue>
    </source>
</reference>
<gene>
    <name evidence="2" type="ORF">HW555_004683</name>
</gene>
<evidence type="ECO:0000313" key="3">
    <source>
        <dbReference type="Proteomes" id="UP000648187"/>
    </source>
</evidence>
<organism evidence="2 3">
    <name type="scientific">Spodoptera exigua</name>
    <name type="common">Beet armyworm</name>
    <name type="synonym">Noctua fulgens</name>
    <dbReference type="NCBI Taxonomy" id="7107"/>
    <lineage>
        <taxon>Eukaryota</taxon>
        <taxon>Metazoa</taxon>
        <taxon>Ecdysozoa</taxon>
        <taxon>Arthropoda</taxon>
        <taxon>Hexapoda</taxon>
        <taxon>Insecta</taxon>
        <taxon>Pterygota</taxon>
        <taxon>Neoptera</taxon>
        <taxon>Endopterygota</taxon>
        <taxon>Lepidoptera</taxon>
        <taxon>Glossata</taxon>
        <taxon>Ditrysia</taxon>
        <taxon>Noctuoidea</taxon>
        <taxon>Noctuidae</taxon>
        <taxon>Amphipyrinae</taxon>
        <taxon>Spodoptera</taxon>
    </lineage>
</organism>
<feature type="region of interest" description="Disordered" evidence="1">
    <location>
        <begin position="40"/>
        <end position="88"/>
    </location>
</feature>
<accession>A0A835L854</accession>
<name>A0A835L854_SPOEX</name>
<dbReference type="AlphaFoldDB" id="A0A835L854"/>
<proteinExistence type="predicted"/>
<dbReference type="Proteomes" id="UP000648187">
    <property type="component" value="Unassembled WGS sequence"/>
</dbReference>
<evidence type="ECO:0000313" key="2">
    <source>
        <dbReference type="EMBL" id="KAF9418534.1"/>
    </source>
</evidence>